<dbReference type="EMBL" id="JAJTTC010000001">
    <property type="protein sequence ID" value="MCF0061145.1"/>
    <property type="molecule type" value="Genomic_DNA"/>
</dbReference>
<sequence>MKKAEKKWSDFVPEVEIDPSLAKYRSISLFPEKVAKAKESLKNSFIPEIMRPKVLVEK</sequence>
<dbReference type="RefSeq" id="WP_234654286.1">
    <property type="nucleotide sequence ID" value="NZ_CP094997.1"/>
</dbReference>
<gene>
    <name evidence="1" type="ORF">LXM26_06545</name>
</gene>
<proteinExistence type="predicted"/>
<name>A0A9X1PIU8_9BACT</name>
<accession>A0A9X1PIU8</accession>
<organism evidence="1 2">
    <name type="scientific">Dyadobacter chenwenxiniae</name>
    <dbReference type="NCBI Taxonomy" id="2906456"/>
    <lineage>
        <taxon>Bacteria</taxon>
        <taxon>Pseudomonadati</taxon>
        <taxon>Bacteroidota</taxon>
        <taxon>Cytophagia</taxon>
        <taxon>Cytophagales</taxon>
        <taxon>Spirosomataceae</taxon>
        <taxon>Dyadobacter</taxon>
    </lineage>
</organism>
<comment type="caution">
    <text evidence="1">The sequence shown here is derived from an EMBL/GenBank/DDBJ whole genome shotgun (WGS) entry which is preliminary data.</text>
</comment>
<evidence type="ECO:0000313" key="2">
    <source>
        <dbReference type="Proteomes" id="UP001139000"/>
    </source>
</evidence>
<dbReference type="Proteomes" id="UP001139000">
    <property type="component" value="Unassembled WGS sequence"/>
</dbReference>
<evidence type="ECO:0000313" key="1">
    <source>
        <dbReference type="EMBL" id="MCF0061145.1"/>
    </source>
</evidence>
<dbReference type="AlphaFoldDB" id="A0A9X1PIU8"/>
<reference evidence="1" key="1">
    <citation type="submission" date="2021-12" db="EMBL/GenBank/DDBJ databases">
        <title>Novel species in genus Dyadobacter.</title>
        <authorList>
            <person name="Ma C."/>
        </authorList>
    </citation>
    <scope>NUCLEOTIDE SEQUENCE</scope>
    <source>
        <strain evidence="1">LJ419</strain>
    </source>
</reference>
<protein>
    <submittedName>
        <fullName evidence="1">Uncharacterized protein</fullName>
    </submittedName>
</protein>
<keyword evidence="2" id="KW-1185">Reference proteome</keyword>